<dbReference type="RefSeq" id="WP_212191820.1">
    <property type="nucleotide sequence ID" value="NZ_JAGTAR010000023.1"/>
</dbReference>
<organism evidence="2 3">
    <name type="scientific">Carboxylicivirga sediminis</name>
    <dbReference type="NCBI Taxonomy" id="2006564"/>
    <lineage>
        <taxon>Bacteria</taxon>
        <taxon>Pseudomonadati</taxon>
        <taxon>Bacteroidota</taxon>
        <taxon>Bacteroidia</taxon>
        <taxon>Marinilabiliales</taxon>
        <taxon>Marinilabiliaceae</taxon>
        <taxon>Carboxylicivirga</taxon>
    </lineage>
</organism>
<evidence type="ECO:0000313" key="2">
    <source>
        <dbReference type="EMBL" id="MBR8536792.1"/>
    </source>
</evidence>
<comment type="caution">
    <text evidence="2">The sequence shown here is derived from an EMBL/GenBank/DDBJ whole genome shotgun (WGS) entry which is preliminary data.</text>
</comment>
<accession>A0A941F5K9</accession>
<evidence type="ECO:0008006" key="4">
    <source>
        <dbReference type="Google" id="ProtNLM"/>
    </source>
</evidence>
<gene>
    <name evidence="2" type="ORF">KDU71_14555</name>
</gene>
<keyword evidence="3" id="KW-1185">Reference proteome</keyword>
<protein>
    <recommendedName>
        <fullName evidence="4">Lipoprotein</fullName>
    </recommendedName>
</protein>
<reference evidence="2" key="2">
    <citation type="submission" date="2021-04" db="EMBL/GenBank/DDBJ databases">
        <authorList>
            <person name="Zhang T."/>
            <person name="Zhang Y."/>
            <person name="Lu D."/>
            <person name="Zuo D."/>
            <person name="Du Z."/>
        </authorList>
    </citation>
    <scope>NUCLEOTIDE SEQUENCE</scope>
    <source>
        <strain evidence="2">JR1</strain>
    </source>
</reference>
<name>A0A941F5K9_9BACT</name>
<dbReference type="AlphaFoldDB" id="A0A941F5K9"/>
<dbReference type="Proteomes" id="UP000679220">
    <property type="component" value="Unassembled WGS sequence"/>
</dbReference>
<proteinExistence type="predicted"/>
<evidence type="ECO:0000256" key="1">
    <source>
        <dbReference type="SAM" id="SignalP"/>
    </source>
</evidence>
<dbReference type="EMBL" id="JAGTAR010000023">
    <property type="protein sequence ID" value="MBR8536792.1"/>
    <property type="molecule type" value="Genomic_DNA"/>
</dbReference>
<feature type="signal peptide" evidence="1">
    <location>
        <begin position="1"/>
        <end position="19"/>
    </location>
</feature>
<evidence type="ECO:0000313" key="3">
    <source>
        <dbReference type="Proteomes" id="UP000679220"/>
    </source>
</evidence>
<sequence length="213" mass="24792">MKKSLILIVTLFLLISCQAQEKMIYPKYGNIGDREIYNNVKYLSLKPEVKQAYKAIIGTWEEENDTNFRYIIRFYERDLDDRSYYRDHCNARNISHPDFQTDFDMMIGGTGYDNINNLNKIFFRIGPSNFTGGVNQVSVSGFLHVIDDNTLRMEIMGVQHPSADDEEITIRADYKIETAPAEILERVPAVLRQKTLTFKRQTTINSPKEFIRT</sequence>
<keyword evidence="1" id="KW-0732">Signal</keyword>
<reference evidence="2" key="1">
    <citation type="journal article" date="2018" name="Int. J. Syst. Evol. Microbiol.">
        <title>Carboxylicivirga sediminis sp. nov., isolated from coastal sediment.</title>
        <authorList>
            <person name="Wang F.Q."/>
            <person name="Ren L.H."/>
            <person name="Zou R.J."/>
            <person name="Sun Y.Z."/>
            <person name="Liu X.J."/>
            <person name="Jiang F."/>
            <person name="Liu L.J."/>
        </authorList>
    </citation>
    <scope>NUCLEOTIDE SEQUENCE</scope>
    <source>
        <strain evidence="2">JR1</strain>
    </source>
</reference>
<feature type="chain" id="PRO_5038011865" description="Lipoprotein" evidence="1">
    <location>
        <begin position="20"/>
        <end position="213"/>
    </location>
</feature>
<dbReference type="PROSITE" id="PS51257">
    <property type="entry name" value="PROKAR_LIPOPROTEIN"/>
    <property type="match status" value="1"/>
</dbReference>